<evidence type="ECO:0000313" key="2">
    <source>
        <dbReference type="EMBL" id="KAK4172223.1"/>
    </source>
</evidence>
<dbReference type="EMBL" id="MU866450">
    <property type="protein sequence ID" value="KAK4172223.1"/>
    <property type="molecule type" value="Genomic_DNA"/>
</dbReference>
<name>A0AAN7A310_9PEZI</name>
<protein>
    <submittedName>
        <fullName evidence="2">Uncharacterized protein</fullName>
    </submittedName>
</protein>
<feature type="compositionally biased region" description="Polar residues" evidence="1">
    <location>
        <begin position="254"/>
        <end position="266"/>
    </location>
</feature>
<proteinExistence type="predicted"/>
<feature type="region of interest" description="Disordered" evidence="1">
    <location>
        <begin position="29"/>
        <end position="116"/>
    </location>
</feature>
<dbReference type="Proteomes" id="UP001302321">
    <property type="component" value="Unassembled WGS sequence"/>
</dbReference>
<accession>A0AAN7A310</accession>
<feature type="compositionally biased region" description="Low complexity" evidence="1">
    <location>
        <begin position="185"/>
        <end position="194"/>
    </location>
</feature>
<evidence type="ECO:0000313" key="3">
    <source>
        <dbReference type="Proteomes" id="UP001302321"/>
    </source>
</evidence>
<feature type="compositionally biased region" description="Low complexity" evidence="1">
    <location>
        <begin position="52"/>
        <end position="64"/>
    </location>
</feature>
<evidence type="ECO:0000256" key="1">
    <source>
        <dbReference type="SAM" id="MobiDB-lite"/>
    </source>
</evidence>
<sequence>MYLALVKSGVPIASESRFCAQCIEHRKDVNKNSRSHTTRSKTAAHAQPRDNGGSVSSQYGSSSSKTAPYPRISTTKHGDLHTANSIRSSTKSPQSLEALPSLNQVNPEYGVLPTRPTRSQLTSFSTTYQGTLEENLSSYNPPKRQRLSPHQGLPFHLSHNDDVFSVGHPINPTADNRQYADPKVTTTPPSISPFTSPIERELSGLFFALSLGAEAKINRDLALTPSKRTNGNLTIKSATENSSRPSPYPLAPAITTTPSLDHSSANPSLQPLSRPLSLVLSQAQFSQF</sequence>
<feature type="compositionally biased region" description="Polar residues" evidence="1">
    <location>
        <begin position="229"/>
        <end position="245"/>
    </location>
</feature>
<organism evidence="2 3">
    <name type="scientific">Triangularia setosa</name>
    <dbReference type="NCBI Taxonomy" id="2587417"/>
    <lineage>
        <taxon>Eukaryota</taxon>
        <taxon>Fungi</taxon>
        <taxon>Dikarya</taxon>
        <taxon>Ascomycota</taxon>
        <taxon>Pezizomycotina</taxon>
        <taxon>Sordariomycetes</taxon>
        <taxon>Sordariomycetidae</taxon>
        <taxon>Sordariales</taxon>
        <taxon>Podosporaceae</taxon>
        <taxon>Triangularia</taxon>
    </lineage>
</organism>
<feature type="region of interest" description="Disordered" evidence="1">
    <location>
        <begin position="229"/>
        <end position="272"/>
    </location>
</feature>
<reference evidence="2" key="2">
    <citation type="submission" date="2023-05" db="EMBL/GenBank/DDBJ databases">
        <authorList>
            <consortium name="Lawrence Berkeley National Laboratory"/>
            <person name="Steindorff A."/>
            <person name="Hensen N."/>
            <person name="Bonometti L."/>
            <person name="Westerberg I."/>
            <person name="Brannstrom I.O."/>
            <person name="Guillou S."/>
            <person name="Cros-Aarteil S."/>
            <person name="Calhoun S."/>
            <person name="Haridas S."/>
            <person name="Kuo A."/>
            <person name="Mondo S."/>
            <person name="Pangilinan J."/>
            <person name="Riley R."/>
            <person name="Labutti K."/>
            <person name="Andreopoulos B."/>
            <person name="Lipzen A."/>
            <person name="Chen C."/>
            <person name="Yanf M."/>
            <person name="Daum C."/>
            <person name="Ng V."/>
            <person name="Clum A."/>
            <person name="Ohm R."/>
            <person name="Martin F."/>
            <person name="Silar P."/>
            <person name="Natvig D."/>
            <person name="Lalanne C."/>
            <person name="Gautier V."/>
            <person name="Ament-Velasquez S.L."/>
            <person name="Kruys A."/>
            <person name="Hutchinson M.I."/>
            <person name="Powell A.J."/>
            <person name="Barry K."/>
            <person name="Miller A.N."/>
            <person name="Grigoriev I.V."/>
            <person name="Debuchy R."/>
            <person name="Gladieux P."/>
            <person name="Thoren M.H."/>
            <person name="Johannesson H."/>
        </authorList>
    </citation>
    <scope>NUCLEOTIDE SEQUENCE</scope>
    <source>
        <strain evidence="2">CBS 892.96</strain>
    </source>
</reference>
<reference evidence="2" key="1">
    <citation type="journal article" date="2023" name="Mol. Phylogenet. Evol.">
        <title>Genome-scale phylogeny and comparative genomics of the fungal order Sordariales.</title>
        <authorList>
            <person name="Hensen N."/>
            <person name="Bonometti L."/>
            <person name="Westerberg I."/>
            <person name="Brannstrom I.O."/>
            <person name="Guillou S."/>
            <person name="Cros-Aarteil S."/>
            <person name="Calhoun S."/>
            <person name="Haridas S."/>
            <person name="Kuo A."/>
            <person name="Mondo S."/>
            <person name="Pangilinan J."/>
            <person name="Riley R."/>
            <person name="LaButti K."/>
            <person name="Andreopoulos B."/>
            <person name="Lipzen A."/>
            <person name="Chen C."/>
            <person name="Yan M."/>
            <person name="Daum C."/>
            <person name="Ng V."/>
            <person name="Clum A."/>
            <person name="Steindorff A."/>
            <person name="Ohm R.A."/>
            <person name="Martin F."/>
            <person name="Silar P."/>
            <person name="Natvig D.O."/>
            <person name="Lalanne C."/>
            <person name="Gautier V."/>
            <person name="Ament-Velasquez S.L."/>
            <person name="Kruys A."/>
            <person name="Hutchinson M.I."/>
            <person name="Powell A.J."/>
            <person name="Barry K."/>
            <person name="Miller A.N."/>
            <person name="Grigoriev I.V."/>
            <person name="Debuchy R."/>
            <person name="Gladieux P."/>
            <person name="Hiltunen Thoren M."/>
            <person name="Johannesson H."/>
        </authorList>
    </citation>
    <scope>NUCLEOTIDE SEQUENCE</scope>
    <source>
        <strain evidence="2">CBS 892.96</strain>
    </source>
</reference>
<comment type="caution">
    <text evidence="2">The sequence shown here is derived from an EMBL/GenBank/DDBJ whole genome shotgun (WGS) entry which is preliminary data.</text>
</comment>
<feature type="region of interest" description="Disordered" evidence="1">
    <location>
        <begin position="173"/>
        <end position="194"/>
    </location>
</feature>
<dbReference type="AlphaFoldDB" id="A0AAN7A310"/>
<gene>
    <name evidence="2" type="ORF">QBC36DRAFT_363358</name>
</gene>
<keyword evidence="3" id="KW-1185">Reference proteome</keyword>
<feature type="compositionally biased region" description="Polar residues" evidence="1">
    <location>
        <begin position="82"/>
        <end position="106"/>
    </location>
</feature>